<dbReference type="InterPro" id="IPR050362">
    <property type="entry name" value="Cation-dep_OMT"/>
</dbReference>
<keyword evidence="5" id="KW-1185">Reference proteome</keyword>
<dbReference type="GO" id="GO:0008757">
    <property type="term" value="F:S-adenosylmethionine-dependent methyltransferase activity"/>
    <property type="evidence" value="ECO:0007669"/>
    <property type="project" value="TreeGrafter"/>
</dbReference>
<keyword evidence="1 4" id="KW-0489">Methyltransferase</keyword>
<dbReference type="InterPro" id="IPR002935">
    <property type="entry name" value="SAM_O-MeTrfase"/>
</dbReference>
<proteinExistence type="predicted"/>
<gene>
    <name evidence="4" type="ORF">DNFV4_01334</name>
</gene>
<dbReference type="AlphaFoldDB" id="A0AA86MXK0"/>
<dbReference type="CDD" id="cd02440">
    <property type="entry name" value="AdoMet_MTases"/>
    <property type="match status" value="1"/>
</dbReference>
<dbReference type="PROSITE" id="PS51682">
    <property type="entry name" value="SAM_OMT_I"/>
    <property type="match status" value="1"/>
</dbReference>
<dbReference type="EMBL" id="OX365700">
    <property type="protein sequence ID" value="CAI4030902.1"/>
    <property type="molecule type" value="Genomic_DNA"/>
</dbReference>
<sequence length="220" mass="24693">MEDLVRSDIEAYAEQHSMEESAVCRKLREETERTMELARMLVGPLEAAFLKMMAKLVVARRVLEIGMFTGYSALSMAEVLPPDGEVITCEIDPEPIAVARRYFAKSAHGRKIKIREGPALETLREVRGPFDLIFIDADKQNYIQYYKLALELIAPSGVILIDNVLWSGDVLMQPPPDDRTKTIQDLNRLVAEDPRVSAVLLTIRDGVLVVKPEPGENSIK</sequence>
<keyword evidence="2" id="KW-0808">Transferase</keyword>
<dbReference type="PANTHER" id="PTHR10509">
    <property type="entry name" value="O-METHYLTRANSFERASE-RELATED"/>
    <property type="match status" value="1"/>
</dbReference>
<dbReference type="GO" id="GO:0032259">
    <property type="term" value="P:methylation"/>
    <property type="evidence" value="ECO:0007669"/>
    <property type="project" value="UniProtKB-KW"/>
</dbReference>
<name>A0AA86MXK0_9BACT</name>
<dbReference type="InterPro" id="IPR029063">
    <property type="entry name" value="SAM-dependent_MTases_sf"/>
</dbReference>
<protein>
    <submittedName>
        <fullName evidence="4">Methyltransferase</fullName>
    </submittedName>
</protein>
<dbReference type="Pfam" id="PF01596">
    <property type="entry name" value="Methyltransf_3"/>
    <property type="match status" value="1"/>
</dbReference>
<dbReference type="Gene3D" id="3.40.50.150">
    <property type="entry name" value="Vaccinia Virus protein VP39"/>
    <property type="match status" value="1"/>
</dbReference>
<dbReference type="RefSeq" id="WP_289267871.1">
    <property type="nucleotide sequence ID" value="NZ_OX365700.1"/>
</dbReference>
<dbReference type="KEGG" id="nti:DNFV4_01334"/>
<dbReference type="GO" id="GO:0008171">
    <property type="term" value="F:O-methyltransferase activity"/>
    <property type="evidence" value="ECO:0007669"/>
    <property type="project" value="InterPro"/>
</dbReference>
<reference evidence="4" key="1">
    <citation type="submission" date="2022-10" db="EMBL/GenBank/DDBJ databases">
        <authorList>
            <person name="Koch H."/>
        </authorList>
    </citation>
    <scope>NUCLEOTIDE SEQUENCE</scope>
    <source>
        <strain evidence="4">DNF</strain>
    </source>
</reference>
<dbReference type="SUPFAM" id="SSF53335">
    <property type="entry name" value="S-adenosyl-L-methionine-dependent methyltransferases"/>
    <property type="match status" value="1"/>
</dbReference>
<dbReference type="Proteomes" id="UP001179121">
    <property type="component" value="Chromosome"/>
</dbReference>
<evidence type="ECO:0000256" key="3">
    <source>
        <dbReference type="ARBA" id="ARBA00022691"/>
    </source>
</evidence>
<accession>A0AA86MXK0</accession>
<dbReference type="PANTHER" id="PTHR10509:SF14">
    <property type="entry name" value="CAFFEOYL-COA O-METHYLTRANSFERASE 3-RELATED"/>
    <property type="match status" value="1"/>
</dbReference>
<evidence type="ECO:0000313" key="4">
    <source>
        <dbReference type="EMBL" id="CAI4030902.1"/>
    </source>
</evidence>
<evidence type="ECO:0000256" key="1">
    <source>
        <dbReference type="ARBA" id="ARBA00022603"/>
    </source>
</evidence>
<evidence type="ECO:0000313" key="5">
    <source>
        <dbReference type="Proteomes" id="UP001179121"/>
    </source>
</evidence>
<evidence type="ECO:0000256" key="2">
    <source>
        <dbReference type="ARBA" id="ARBA00022679"/>
    </source>
</evidence>
<organism evidence="4 5">
    <name type="scientific">Nitrospira tepida</name>
    <dbReference type="NCBI Taxonomy" id="2973512"/>
    <lineage>
        <taxon>Bacteria</taxon>
        <taxon>Pseudomonadati</taxon>
        <taxon>Nitrospirota</taxon>
        <taxon>Nitrospiria</taxon>
        <taxon>Nitrospirales</taxon>
        <taxon>Nitrospiraceae</taxon>
        <taxon>Nitrospira</taxon>
    </lineage>
</organism>
<keyword evidence="3" id="KW-0949">S-adenosyl-L-methionine</keyword>